<feature type="region of interest" description="Disordered" evidence="1">
    <location>
        <begin position="209"/>
        <end position="336"/>
    </location>
</feature>
<dbReference type="RefSeq" id="WP_007192477.1">
    <property type="nucleotide sequence ID" value="NZ_AFWV01000005.1"/>
</dbReference>
<dbReference type="InterPro" id="IPR049802">
    <property type="entry name" value="RhsC-like_FIX"/>
</dbReference>
<name>F9U9J8_9GAMM</name>
<organism evidence="2 3">
    <name type="scientific">Thiocapsa marina 5811</name>
    <dbReference type="NCBI Taxonomy" id="768671"/>
    <lineage>
        <taxon>Bacteria</taxon>
        <taxon>Pseudomonadati</taxon>
        <taxon>Pseudomonadota</taxon>
        <taxon>Gammaproteobacteria</taxon>
        <taxon>Chromatiales</taxon>
        <taxon>Chromatiaceae</taxon>
        <taxon>Thiocapsa</taxon>
    </lineage>
</organism>
<feature type="compositionally biased region" description="Basic and acidic residues" evidence="1">
    <location>
        <begin position="449"/>
        <end position="473"/>
    </location>
</feature>
<dbReference type="CDD" id="cd20746">
    <property type="entry name" value="FIX_Ntox15_NUC_DUF4112_RhsA-like"/>
    <property type="match status" value="1"/>
</dbReference>
<accession>F9U9J8</accession>
<feature type="region of interest" description="Disordered" evidence="1">
    <location>
        <begin position="393"/>
        <end position="514"/>
    </location>
</feature>
<feature type="region of interest" description="Disordered" evidence="1">
    <location>
        <begin position="155"/>
        <end position="178"/>
    </location>
</feature>
<sequence>MRALATKTEGERSAPGGATAAANRQRDLDGFTGPSLLEPALEPAIGPESESSSAIGEKVPEAVASDSKLGPGQRAMGSLSRLNAIVNRSAKVAALSKLDVALNARPDSGEVARVATPRRNPVADEGLSTIAAAPMGAGRGAEGTTVEQRFPVIDASAPAEQAGGEQEASGAAPERSSASLIAFMRQPASEIAGGFDAIGPALAGQMGTERMESNARPPEIQAFLPGADPGASDQGPRLGQNPLPNAVGDLLEPADPAGPEFGAQEAQVPGQPGGHNLSTDAGPAPTYRVDGETSPARADATRANASSQAAGARDALAGDIASDRSGERIQPIGVDRADALKLEEKDRSIRTESSLEMLDYAGAPVPGSVFQIADGDLAPLLDASLEGPRRQIADAAAKRDQSRAEAVQQGQQEADQARDQAHAEQQAAIADGRRQVEATKQQGLTESQAELRRFETQADAEHERTRGDIESRIATDQAAADKAIADGEQQARAEQAEAERQAAEAEAEKQRRKTRRKKKGLWGKIVGWVVEISQAVLDWFKARLNDIFDLAKRAIKGILEGAKKLAVGIVRSLRTAVIGMIKGLATVLTTLVSTFLFFLPSLRDRINGAIDNVVSNTVAVVDRIAQTLEDKVSALVDKVGGLLNRVVEVFEIAVMTTLTVTAALLRGDFKGAARALFIAACKTLGIDGEMLLSILADAASALIHIIKKPASFLGNLLKSVKQGFGSFVANFKDRFSQGMGGWLFGNLAQGGAQLPSKLDLKSIFTMITQVLGFTFEFVRGRAVRKVGEHKVGILEQVLTQVKTLVTEGPAAVWNWVKDQAAKLKTLVVETVSDWMVTQLVAKAAMKLATMFTPVGAFIQAIKMMYDTIMFFIEKAKDIMALVKSITASFKQMAQGAVAAAANYIDQSMAKAIPLIIAFLAKLVGLGGLGAKVRRIVTKLREPVTRAIDFVLDKIIGAAKATWKGIKTGVQRLADWWNARETFRDQDGEEHQLYFERAADGGTYRLMLASDPQDMEIFLRETRGERTPAESAEIDACYVPIKRATHEPSKTEDDEARSNIVRPSLAKLRGVLERMRSGKPMLYPSGEEVGVGEQLFAGALLGNFVKDPSYWHLIGQAIVGFTPYGVAADIRDTIEVLNRLFLEKQYSDPYVWLELALVLIGYIPGVGDLIKLGGRAALKSMRRLKYVEALLKYGAEAIQRIVATTARYAVDLVSRAKEFLGRFVSRISQRPQTIEELVWVNTRSKKYHRAGSRHYERIERTQSPASHWEKMPVPAAETRGAEIAGDSVLGSGGFTKADERRLRSRVSKPIRDAMVDVGDGPFFDPLVKGIVAGAPEADHIVPFSKIIRMEGFDKLTPQHQKQVLSYWRNFQAFAPDVNASRGNRTFAEWRGKMKGWEHRGIDEKFLDKMIGLETELDFELRELINAKLRRQ</sequence>
<evidence type="ECO:0000256" key="1">
    <source>
        <dbReference type="SAM" id="MobiDB-lite"/>
    </source>
</evidence>
<dbReference type="OrthoDB" id="5797410at2"/>
<feature type="region of interest" description="Disordered" evidence="1">
    <location>
        <begin position="1"/>
        <end position="75"/>
    </location>
</feature>
<dbReference type="STRING" id="768671.ThimaDRAFT_1600"/>
<dbReference type="eggNOG" id="COG0711">
    <property type="taxonomic scope" value="Bacteria"/>
</dbReference>
<feature type="compositionally biased region" description="Basic and acidic residues" evidence="1">
    <location>
        <begin position="483"/>
        <end position="509"/>
    </location>
</feature>
<keyword evidence="3" id="KW-1185">Reference proteome</keyword>
<evidence type="ECO:0000313" key="3">
    <source>
        <dbReference type="Proteomes" id="UP000005459"/>
    </source>
</evidence>
<feature type="compositionally biased region" description="Basic and acidic residues" evidence="1">
    <location>
        <begin position="393"/>
        <end position="403"/>
    </location>
</feature>
<feature type="compositionally biased region" description="Polar residues" evidence="1">
    <location>
        <begin position="438"/>
        <end position="448"/>
    </location>
</feature>
<reference evidence="2 3" key="1">
    <citation type="submission" date="2011-06" db="EMBL/GenBank/DDBJ databases">
        <title>The draft genome of Thiocapsa marina 5811.</title>
        <authorList>
            <consortium name="US DOE Joint Genome Institute (JGI-PGF)"/>
            <person name="Lucas S."/>
            <person name="Han J."/>
            <person name="Cheng J.-F."/>
            <person name="Goodwin L."/>
            <person name="Pitluck S."/>
            <person name="Peters L."/>
            <person name="Land M.L."/>
            <person name="Hauser L."/>
            <person name="Vogl K."/>
            <person name="Liu Z."/>
            <person name="Imhoff J."/>
            <person name="Thiel V."/>
            <person name="Frigaard N.-U."/>
            <person name="Bryant D."/>
            <person name="Woyke T.J."/>
        </authorList>
    </citation>
    <scope>NUCLEOTIDE SEQUENCE [LARGE SCALE GENOMIC DNA]</scope>
    <source>
        <strain evidence="2 3">5811</strain>
    </source>
</reference>
<feature type="compositionally biased region" description="Low complexity" evidence="1">
    <location>
        <begin position="155"/>
        <end position="174"/>
    </location>
</feature>
<dbReference type="PATRIC" id="fig|768671.3.peg.1699"/>
<evidence type="ECO:0000313" key="2">
    <source>
        <dbReference type="EMBL" id="EGV18796.1"/>
    </source>
</evidence>
<dbReference type="EMBL" id="AFWV01000005">
    <property type="protein sequence ID" value="EGV18796.1"/>
    <property type="molecule type" value="Genomic_DNA"/>
</dbReference>
<dbReference type="Proteomes" id="UP000005459">
    <property type="component" value="Unassembled WGS sequence"/>
</dbReference>
<proteinExistence type="predicted"/>
<gene>
    <name evidence="2" type="ORF">ThimaDRAFT_1600</name>
</gene>
<dbReference type="eggNOG" id="COG5412">
    <property type="taxonomic scope" value="Bacteria"/>
</dbReference>
<protein>
    <submittedName>
        <fullName evidence="2">Uncharacterized protein</fullName>
    </submittedName>
</protein>